<proteinExistence type="predicted"/>
<dbReference type="AlphaFoldDB" id="A0A1D1W4J6"/>
<accession>A0A1D1W4J6</accession>
<dbReference type="Proteomes" id="UP000186922">
    <property type="component" value="Unassembled WGS sequence"/>
</dbReference>
<evidence type="ECO:0000313" key="2">
    <source>
        <dbReference type="Proteomes" id="UP000186922"/>
    </source>
</evidence>
<gene>
    <name evidence="1" type="primary">RvY_16950-1</name>
    <name evidence="1" type="synonym">RvY_16950.1</name>
    <name evidence="1" type="ORF">RvY_16950</name>
</gene>
<comment type="caution">
    <text evidence="1">The sequence shown here is derived from an EMBL/GenBank/DDBJ whole genome shotgun (WGS) entry which is preliminary data.</text>
</comment>
<organism evidence="1 2">
    <name type="scientific">Ramazzottius varieornatus</name>
    <name type="common">Water bear</name>
    <name type="synonym">Tardigrade</name>
    <dbReference type="NCBI Taxonomy" id="947166"/>
    <lineage>
        <taxon>Eukaryota</taxon>
        <taxon>Metazoa</taxon>
        <taxon>Ecdysozoa</taxon>
        <taxon>Tardigrada</taxon>
        <taxon>Eutardigrada</taxon>
        <taxon>Parachela</taxon>
        <taxon>Hypsibioidea</taxon>
        <taxon>Ramazzottiidae</taxon>
        <taxon>Ramazzottius</taxon>
    </lineage>
</organism>
<keyword evidence="2" id="KW-1185">Reference proteome</keyword>
<dbReference type="EMBL" id="BDGG01000014">
    <property type="protein sequence ID" value="GAV07068.1"/>
    <property type="molecule type" value="Genomic_DNA"/>
</dbReference>
<protein>
    <submittedName>
        <fullName evidence="1">Uncharacterized protein</fullName>
    </submittedName>
</protein>
<sequence>MQANSECKGEETKYEGLPAVNPHLFEDMATLGKYRSAEATNLAQIENVLSDGYSNPSVGL</sequence>
<name>A0A1D1W4J6_RAMVA</name>
<reference evidence="1 2" key="1">
    <citation type="journal article" date="2016" name="Nat. Commun.">
        <title>Extremotolerant tardigrade genome and improved radiotolerance of human cultured cells by tardigrade-unique protein.</title>
        <authorList>
            <person name="Hashimoto T."/>
            <person name="Horikawa D.D."/>
            <person name="Saito Y."/>
            <person name="Kuwahara H."/>
            <person name="Kozuka-Hata H."/>
            <person name="Shin-I T."/>
            <person name="Minakuchi Y."/>
            <person name="Ohishi K."/>
            <person name="Motoyama A."/>
            <person name="Aizu T."/>
            <person name="Enomoto A."/>
            <person name="Kondo K."/>
            <person name="Tanaka S."/>
            <person name="Hara Y."/>
            <person name="Koshikawa S."/>
            <person name="Sagara H."/>
            <person name="Miura T."/>
            <person name="Yokobori S."/>
            <person name="Miyagawa K."/>
            <person name="Suzuki Y."/>
            <person name="Kubo T."/>
            <person name="Oyama M."/>
            <person name="Kohara Y."/>
            <person name="Fujiyama A."/>
            <person name="Arakawa K."/>
            <person name="Katayama T."/>
            <person name="Toyoda A."/>
            <person name="Kunieda T."/>
        </authorList>
    </citation>
    <scope>NUCLEOTIDE SEQUENCE [LARGE SCALE GENOMIC DNA]</scope>
    <source>
        <strain evidence="1 2">YOKOZUNA-1</strain>
    </source>
</reference>
<evidence type="ECO:0000313" key="1">
    <source>
        <dbReference type="EMBL" id="GAV07068.1"/>
    </source>
</evidence>